<reference evidence="2 3" key="1">
    <citation type="journal article" date="2016" name="Nat. Commun.">
        <title>Thousands of microbial genomes shed light on interconnected biogeochemical processes in an aquifer system.</title>
        <authorList>
            <person name="Anantharaman K."/>
            <person name="Brown C.T."/>
            <person name="Hug L.A."/>
            <person name="Sharon I."/>
            <person name="Castelle C.J."/>
            <person name="Probst A.J."/>
            <person name="Thomas B.C."/>
            <person name="Singh A."/>
            <person name="Wilkins M.J."/>
            <person name="Karaoz U."/>
            <person name="Brodie E.L."/>
            <person name="Williams K.H."/>
            <person name="Hubbard S.S."/>
            <person name="Banfield J.F."/>
        </authorList>
    </citation>
    <scope>NUCLEOTIDE SEQUENCE [LARGE SCALE GENOMIC DNA]</scope>
</reference>
<dbReference type="EMBL" id="MGFS01000007">
    <property type="protein sequence ID" value="OGM11907.1"/>
    <property type="molecule type" value="Genomic_DNA"/>
</dbReference>
<dbReference type="Gene3D" id="3.40.50.150">
    <property type="entry name" value="Vaccinia Virus protein VP39"/>
    <property type="match status" value="1"/>
</dbReference>
<comment type="caution">
    <text evidence="2">The sequence shown here is derived from an EMBL/GenBank/DDBJ whole genome shotgun (WGS) entry which is preliminary data.</text>
</comment>
<dbReference type="InterPro" id="IPR025714">
    <property type="entry name" value="Methyltranfer_dom"/>
</dbReference>
<dbReference type="Pfam" id="PF13847">
    <property type="entry name" value="Methyltransf_31"/>
    <property type="match status" value="1"/>
</dbReference>
<proteinExistence type="predicted"/>
<gene>
    <name evidence="2" type="ORF">A2Z22_01595</name>
</gene>
<dbReference type="InterPro" id="IPR029063">
    <property type="entry name" value="SAM-dependent_MTases_sf"/>
</dbReference>
<dbReference type="SUPFAM" id="SSF53335">
    <property type="entry name" value="S-adenosyl-L-methionine-dependent methyltransferases"/>
    <property type="match status" value="1"/>
</dbReference>
<organism evidence="2 3">
    <name type="scientific">Candidatus Woesebacteria bacterium RBG_16_34_12</name>
    <dbReference type="NCBI Taxonomy" id="1802480"/>
    <lineage>
        <taxon>Bacteria</taxon>
        <taxon>Candidatus Woeseibacteriota</taxon>
    </lineage>
</organism>
<sequence>MDELKENTNIRKTLANYHVKVDFSIPPSEDVILTKARRQGEERARFWNMLVDIIPASGFLPPQDRPTTILHLGCGRAQEADVLAAYFGGGQFGSNSNQAIVVGVDIDNVSIKNAINFNSIPQQGVPTRYKIPDNMTFICGNATDLSMIKEVPEEVDVVIVRHQQISDDEDTWKKIFTQGTRRLRNSGIVLLTSFSDPEHRMLRQAINELDLNLRIVVDQTNKWGRELQPGGAVLDKKVLVVKKT</sequence>
<accession>A0A1F7XA47</accession>
<feature type="domain" description="Methyltransferase" evidence="1">
    <location>
        <begin position="67"/>
        <end position="208"/>
    </location>
</feature>
<evidence type="ECO:0000313" key="3">
    <source>
        <dbReference type="Proteomes" id="UP000177053"/>
    </source>
</evidence>
<evidence type="ECO:0000259" key="1">
    <source>
        <dbReference type="Pfam" id="PF13847"/>
    </source>
</evidence>
<name>A0A1F7XA47_9BACT</name>
<protein>
    <recommendedName>
        <fullName evidence="1">Methyltransferase domain-containing protein</fullName>
    </recommendedName>
</protein>
<dbReference type="CDD" id="cd02440">
    <property type="entry name" value="AdoMet_MTases"/>
    <property type="match status" value="1"/>
</dbReference>
<dbReference type="Proteomes" id="UP000177053">
    <property type="component" value="Unassembled WGS sequence"/>
</dbReference>
<dbReference type="AlphaFoldDB" id="A0A1F7XA47"/>
<evidence type="ECO:0000313" key="2">
    <source>
        <dbReference type="EMBL" id="OGM11907.1"/>
    </source>
</evidence>